<dbReference type="PANTHER" id="PTHR43099">
    <property type="entry name" value="UPF0053 PROTEIN YRKA"/>
    <property type="match status" value="1"/>
</dbReference>
<keyword evidence="2" id="KW-1003">Cell membrane</keyword>
<dbReference type="SUPFAM" id="SSF54631">
    <property type="entry name" value="CBS-domain pair"/>
    <property type="match status" value="1"/>
</dbReference>
<reference evidence="8" key="1">
    <citation type="submission" date="2017-08" db="EMBL/GenBank/DDBJ databases">
        <title>A dynamic microbial community with high functional redundancy inhabits the cold, oxic subseafloor aquifer.</title>
        <authorList>
            <person name="Tully B.J."/>
            <person name="Wheat C.G."/>
            <person name="Glazer B.T."/>
            <person name="Huber J.A."/>
        </authorList>
    </citation>
    <scope>NUCLEOTIDE SEQUENCE [LARGE SCALE GENOMIC DNA]</scope>
</reference>
<evidence type="ECO:0000259" key="5">
    <source>
        <dbReference type="PROSITE" id="PS51371"/>
    </source>
</evidence>
<organism evidence="7 8">
    <name type="scientific">Aerophobetes bacterium</name>
    <dbReference type="NCBI Taxonomy" id="2030807"/>
    <lineage>
        <taxon>Bacteria</taxon>
        <taxon>Candidatus Aerophobota</taxon>
    </lineage>
</organism>
<protein>
    <recommendedName>
        <fullName evidence="9">HlyC/CorC family transporter</fullName>
    </recommendedName>
</protein>
<proteinExistence type="predicted"/>
<sequence length="411" mass="46129">MDNSALFFLLAIASLLVIQGFFSMMEMACVSFNPVRLAFLLSKNNKSARWLNHLLSEPTRLFGTTLIGVNAAMQFGSECARRLYVSWSLPADYAPITQVLLVLLFAELCPMIAARRCSEHVVMLGMPLLRVCVFICRPIIAVLDGMSRLINFCLRIEGSSSERYLSRDDIEQAISQPINISGFKEGEDPVMSRLFSLKNMRAKQVIEPFSRFIFAAQHLAVKDLKSIIGLESVPFVCLYSGKKTHITGVVYTRDLVNLDGNDRLSEMSRSPWFITADTPLLSLISSFKTNKQSLAIVVDRKGRPVGMVTFDAIIDALFDIKDAWHALSSYGTANNVFVHRRFLFEAKVFAIEKEVGVKLPCKNKNWSLEELVQSHLKHPIEIHDIVVIGRFKFSAVQDTTLLGKTILIESV</sequence>
<dbReference type="InterPro" id="IPR000644">
    <property type="entry name" value="CBS_dom"/>
</dbReference>
<dbReference type="PANTHER" id="PTHR43099:SF5">
    <property type="entry name" value="HLYC_CORC FAMILY TRANSPORTER"/>
    <property type="match status" value="1"/>
</dbReference>
<evidence type="ECO:0000256" key="2">
    <source>
        <dbReference type="ARBA" id="ARBA00022475"/>
    </source>
</evidence>
<feature type="domain" description="CNNM transmembrane" evidence="6">
    <location>
        <begin position="1"/>
        <end position="187"/>
    </location>
</feature>
<dbReference type="GO" id="GO:0005886">
    <property type="term" value="C:plasma membrane"/>
    <property type="evidence" value="ECO:0007669"/>
    <property type="project" value="UniProtKB-SubCell"/>
</dbReference>
<dbReference type="Pfam" id="PF00571">
    <property type="entry name" value="CBS"/>
    <property type="match status" value="1"/>
</dbReference>
<dbReference type="AlphaFoldDB" id="A0A2A4X9A7"/>
<dbReference type="EMBL" id="NVUK01000002">
    <property type="protein sequence ID" value="PCI78645.1"/>
    <property type="molecule type" value="Genomic_DNA"/>
</dbReference>
<comment type="caution">
    <text evidence="7">The sequence shown here is derived from an EMBL/GenBank/DDBJ whole genome shotgun (WGS) entry which is preliminary data.</text>
</comment>
<name>A0A2A4X9A7_UNCAE</name>
<dbReference type="Proteomes" id="UP000218775">
    <property type="component" value="Unassembled WGS sequence"/>
</dbReference>
<keyword evidence="3" id="KW-0129">CBS domain</keyword>
<dbReference type="InterPro" id="IPR046342">
    <property type="entry name" value="CBS_dom_sf"/>
</dbReference>
<keyword evidence="4" id="KW-1133">Transmembrane helix</keyword>
<dbReference type="PROSITE" id="PS51371">
    <property type="entry name" value="CBS"/>
    <property type="match status" value="1"/>
</dbReference>
<evidence type="ECO:0008006" key="9">
    <source>
        <dbReference type="Google" id="ProtNLM"/>
    </source>
</evidence>
<evidence type="ECO:0000256" key="4">
    <source>
        <dbReference type="PROSITE-ProRule" id="PRU01193"/>
    </source>
</evidence>
<dbReference type="Pfam" id="PF01595">
    <property type="entry name" value="CNNM"/>
    <property type="match status" value="1"/>
</dbReference>
<dbReference type="InterPro" id="IPR051676">
    <property type="entry name" value="UPF0053_domain"/>
</dbReference>
<evidence type="ECO:0000313" key="7">
    <source>
        <dbReference type="EMBL" id="PCI78645.1"/>
    </source>
</evidence>
<evidence type="ECO:0000256" key="1">
    <source>
        <dbReference type="ARBA" id="ARBA00004651"/>
    </source>
</evidence>
<accession>A0A2A4X9A7</accession>
<evidence type="ECO:0000259" key="6">
    <source>
        <dbReference type="PROSITE" id="PS51846"/>
    </source>
</evidence>
<dbReference type="InterPro" id="IPR002550">
    <property type="entry name" value="CNNM"/>
</dbReference>
<keyword evidence="4" id="KW-0472">Membrane</keyword>
<gene>
    <name evidence="7" type="ORF">COB21_00245</name>
</gene>
<evidence type="ECO:0000256" key="3">
    <source>
        <dbReference type="PROSITE-ProRule" id="PRU00703"/>
    </source>
</evidence>
<feature type="domain" description="CBS" evidence="5">
    <location>
        <begin position="267"/>
        <end position="323"/>
    </location>
</feature>
<comment type="subcellular location">
    <subcellularLocation>
        <location evidence="1">Cell membrane</location>
        <topology evidence="1">Multi-pass membrane protein</topology>
    </subcellularLocation>
</comment>
<keyword evidence="4" id="KW-0812">Transmembrane</keyword>
<dbReference type="Gene3D" id="3.10.580.10">
    <property type="entry name" value="CBS-domain"/>
    <property type="match status" value="1"/>
</dbReference>
<evidence type="ECO:0000313" key="8">
    <source>
        <dbReference type="Proteomes" id="UP000218775"/>
    </source>
</evidence>
<dbReference type="PROSITE" id="PS51846">
    <property type="entry name" value="CNNM"/>
    <property type="match status" value="1"/>
</dbReference>